<sequence length="334" mass="38474">MTDRPYHYFWINRAHNPHPREFIGGYHTGAVCEHNHKGKLVPMKKHMLLKDYRGTKDPREYRNTLYDNPSLHLLGYHERKYLLKGREYFVPTYYEKPYYIDQITIHDTITRSDLTRRNIMNAHVLAHRLDDRGKYSYRDEPLYADKMKKEAIKVSVNQKKNDYMAKKSAIEKEGELRAIDRNASLKTKPVNGPILREEPIETTTYIETIYETVPTKEEVIVAQPIPSQQTTTTTTTTAPIYKQEEILVPVIEETAPAPTNVSYTEVTNAPVMMTSSEFGGSSSGKKGKKQKFKKETIIQKSNDGGKSWTNDSKLASDKVEFIEETTTTTTTNNN</sequence>
<dbReference type="GeneID" id="10505963"/>
<name>F0ZXQ9_DICPU</name>
<feature type="compositionally biased region" description="Polar residues" evidence="1">
    <location>
        <begin position="301"/>
        <end position="313"/>
    </location>
</feature>
<dbReference type="Proteomes" id="UP000001064">
    <property type="component" value="Unassembled WGS sequence"/>
</dbReference>
<dbReference type="KEGG" id="dpp:DICPUDRAFT_95548"/>
<evidence type="ECO:0000256" key="1">
    <source>
        <dbReference type="SAM" id="MobiDB-lite"/>
    </source>
</evidence>
<reference evidence="3" key="1">
    <citation type="journal article" date="2011" name="Genome Biol.">
        <title>Comparative genomics of the social amoebae Dictyostelium discoideum and Dictyostelium purpureum.</title>
        <authorList>
            <consortium name="US DOE Joint Genome Institute (JGI-PGF)"/>
            <person name="Sucgang R."/>
            <person name="Kuo A."/>
            <person name="Tian X."/>
            <person name="Salerno W."/>
            <person name="Parikh A."/>
            <person name="Feasley C.L."/>
            <person name="Dalin E."/>
            <person name="Tu H."/>
            <person name="Huang E."/>
            <person name="Barry K."/>
            <person name="Lindquist E."/>
            <person name="Shapiro H."/>
            <person name="Bruce D."/>
            <person name="Schmutz J."/>
            <person name="Salamov A."/>
            <person name="Fey P."/>
            <person name="Gaudet P."/>
            <person name="Anjard C."/>
            <person name="Babu M.M."/>
            <person name="Basu S."/>
            <person name="Bushmanova Y."/>
            <person name="van der Wel H."/>
            <person name="Katoh-Kurasawa M."/>
            <person name="Dinh C."/>
            <person name="Coutinho P.M."/>
            <person name="Saito T."/>
            <person name="Elias M."/>
            <person name="Schaap P."/>
            <person name="Kay R.R."/>
            <person name="Henrissat B."/>
            <person name="Eichinger L."/>
            <person name="Rivero F."/>
            <person name="Putnam N.H."/>
            <person name="West C.M."/>
            <person name="Loomis W.F."/>
            <person name="Chisholm R.L."/>
            <person name="Shaulsky G."/>
            <person name="Strassmann J.E."/>
            <person name="Queller D.C."/>
            <person name="Kuspa A."/>
            <person name="Grigoriev I.V."/>
        </authorList>
    </citation>
    <scope>NUCLEOTIDE SEQUENCE [LARGE SCALE GENOMIC DNA]</scope>
    <source>
        <strain evidence="3">QSDP1</strain>
    </source>
</reference>
<feature type="region of interest" description="Disordered" evidence="1">
    <location>
        <begin position="275"/>
        <end position="317"/>
    </location>
</feature>
<proteinExistence type="predicted"/>
<accession>F0ZXQ9</accession>
<keyword evidence="3" id="KW-1185">Reference proteome</keyword>
<dbReference type="FunCoup" id="F0ZXQ9">
    <property type="interactions" value="398"/>
</dbReference>
<evidence type="ECO:0000313" key="2">
    <source>
        <dbReference type="EMBL" id="EGC31268.1"/>
    </source>
</evidence>
<dbReference type="EMBL" id="GL871265">
    <property type="protein sequence ID" value="EGC31268.1"/>
    <property type="molecule type" value="Genomic_DNA"/>
</dbReference>
<dbReference type="OrthoDB" id="22466at2759"/>
<dbReference type="VEuPathDB" id="AmoebaDB:DICPUDRAFT_95548"/>
<dbReference type="RefSeq" id="XP_003292213.1">
    <property type="nucleotide sequence ID" value="XM_003292165.1"/>
</dbReference>
<dbReference type="InParanoid" id="F0ZXQ9"/>
<evidence type="ECO:0000313" key="3">
    <source>
        <dbReference type="Proteomes" id="UP000001064"/>
    </source>
</evidence>
<gene>
    <name evidence="2" type="ORF">DICPUDRAFT_95548</name>
</gene>
<dbReference type="AlphaFoldDB" id="F0ZXQ9"/>
<dbReference type="eggNOG" id="ENOG502RFVY">
    <property type="taxonomic scope" value="Eukaryota"/>
</dbReference>
<protein>
    <submittedName>
        <fullName evidence="2">Uncharacterized protein</fullName>
    </submittedName>
</protein>
<organism evidence="2 3">
    <name type="scientific">Dictyostelium purpureum</name>
    <name type="common">Slime mold</name>
    <dbReference type="NCBI Taxonomy" id="5786"/>
    <lineage>
        <taxon>Eukaryota</taxon>
        <taxon>Amoebozoa</taxon>
        <taxon>Evosea</taxon>
        <taxon>Eumycetozoa</taxon>
        <taxon>Dictyostelia</taxon>
        <taxon>Dictyosteliales</taxon>
        <taxon>Dictyosteliaceae</taxon>
        <taxon>Dictyostelium</taxon>
    </lineage>
</organism>
<dbReference type="OMA" id="HNPHPRE"/>
<feature type="compositionally biased region" description="Low complexity" evidence="1">
    <location>
        <begin position="275"/>
        <end position="284"/>
    </location>
</feature>